<dbReference type="SUPFAM" id="SSF46548">
    <property type="entry name" value="alpha-helical ferredoxin"/>
    <property type="match status" value="1"/>
</dbReference>
<feature type="domain" description="FAD/NAD(P)-binding" evidence="5">
    <location>
        <begin position="128"/>
        <end position="444"/>
    </location>
</feature>
<dbReference type="InterPro" id="IPR036188">
    <property type="entry name" value="FAD/NAD-bd_sf"/>
</dbReference>
<dbReference type="GO" id="GO:0051536">
    <property type="term" value="F:iron-sulfur cluster binding"/>
    <property type="evidence" value="ECO:0007669"/>
    <property type="project" value="InterPro"/>
</dbReference>
<evidence type="ECO:0008006" key="8">
    <source>
        <dbReference type="Google" id="ProtNLM"/>
    </source>
</evidence>
<evidence type="ECO:0000256" key="4">
    <source>
        <dbReference type="ARBA" id="ARBA00029440"/>
    </source>
</evidence>
<dbReference type="GO" id="GO:0006537">
    <property type="term" value="P:glutamate biosynthetic process"/>
    <property type="evidence" value="ECO:0007669"/>
    <property type="project" value="UniProtKB-KW"/>
</dbReference>
<dbReference type="Pfam" id="PF07992">
    <property type="entry name" value="Pyr_redox_2"/>
    <property type="match status" value="1"/>
</dbReference>
<dbReference type="InterPro" id="IPR051394">
    <property type="entry name" value="Glutamate_Synthase"/>
</dbReference>
<dbReference type="InterPro" id="IPR009051">
    <property type="entry name" value="Helical_ferredxn"/>
</dbReference>
<dbReference type="Gene3D" id="1.10.1060.10">
    <property type="entry name" value="Alpha-helical ferredoxin"/>
    <property type="match status" value="1"/>
</dbReference>
<sequence>MPISVRVGNYDEFYEGWGEEEAGTQGSRCMNCAVPFCMGGCPLGNIIPDFNDLVYKGMWQEALKRLHSTNNFPDFTGRVCPAPCETSCVLNINEDPVTIEYIEKAISDRGWLEGWIEPQPPIDRTGKRVAVVGSGPAGLAAAQQLNRAGHKVTVFERDEQIGGLLRLGIPDFKLAKATVQRRVEQMESEGIDFVTNANVGKTVSVKEIIGSNDAILLAGGSTVPRNLEVEGRDLEGVYYAMQYLTQQNRANSGQIINPSERITAQGKRVIILGGGDTGSDCLGTAHRQGAEIVHQLELLPEPPTERTDGDMWPNWPMTLRTSSSHEEGGVRDYNILTKKFSGEDGKLRKLHGVRLEWGPPDNTGRPSMVEVKGSEFEIDADLVLLAMGFLHPEQTGMIAELEVDLDNRGNVQTDDNKMTNVTGVFAAGDMSRGQSLVVWAIAEGREAARGVDKFLMGATSLPRSASTY</sequence>
<dbReference type="GO" id="GO:0016639">
    <property type="term" value="F:oxidoreductase activity, acting on the CH-NH2 group of donors, NAD or NADP as acceptor"/>
    <property type="evidence" value="ECO:0007669"/>
    <property type="project" value="InterPro"/>
</dbReference>
<dbReference type="Pfam" id="PF14691">
    <property type="entry name" value="Fer4_20"/>
    <property type="match status" value="1"/>
</dbReference>
<evidence type="ECO:0000259" key="6">
    <source>
        <dbReference type="Pfam" id="PF14691"/>
    </source>
</evidence>
<protein>
    <recommendedName>
        <fullName evidence="8">4Fe-4S ferredoxin-type domain-containing protein</fullName>
    </recommendedName>
</protein>
<dbReference type="SUPFAM" id="SSF51971">
    <property type="entry name" value="Nucleotide-binding domain"/>
    <property type="match status" value="2"/>
</dbReference>
<comment type="pathway">
    <text evidence="4">Amino-acid biosynthesis.</text>
</comment>
<dbReference type="NCBIfam" id="TIGR01317">
    <property type="entry name" value="GOGAT_sm_gam"/>
    <property type="match status" value="1"/>
</dbReference>
<evidence type="ECO:0000313" key="7">
    <source>
        <dbReference type="EMBL" id="SVA31897.1"/>
    </source>
</evidence>
<dbReference type="EMBL" id="UINC01007186">
    <property type="protein sequence ID" value="SVA31897.1"/>
    <property type="molecule type" value="Genomic_DNA"/>
</dbReference>
<proteinExistence type="predicted"/>
<keyword evidence="3" id="KW-0314">Glutamate biosynthesis</keyword>
<dbReference type="PANTHER" id="PTHR43100:SF1">
    <property type="entry name" value="GLUTAMATE SYNTHASE [NADPH] SMALL CHAIN"/>
    <property type="match status" value="1"/>
</dbReference>
<reference evidence="7" key="1">
    <citation type="submission" date="2018-05" db="EMBL/GenBank/DDBJ databases">
        <authorList>
            <person name="Lanie J.A."/>
            <person name="Ng W.-L."/>
            <person name="Kazmierczak K.M."/>
            <person name="Andrzejewski T.M."/>
            <person name="Davidsen T.M."/>
            <person name="Wayne K.J."/>
            <person name="Tettelin H."/>
            <person name="Glass J.I."/>
            <person name="Rusch D."/>
            <person name="Podicherti R."/>
            <person name="Tsui H.-C.T."/>
            <person name="Winkler M.E."/>
        </authorList>
    </citation>
    <scope>NUCLEOTIDE SEQUENCE</scope>
</reference>
<name>A0A381UWZ4_9ZZZZ</name>
<evidence type="ECO:0000256" key="1">
    <source>
        <dbReference type="ARBA" id="ARBA00022605"/>
    </source>
</evidence>
<feature type="domain" description="Dihydroprymidine dehydrogenase" evidence="6">
    <location>
        <begin position="7"/>
        <end position="110"/>
    </location>
</feature>
<dbReference type="InterPro" id="IPR028261">
    <property type="entry name" value="DPD_II"/>
</dbReference>
<evidence type="ECO:0000256" key="2">
    <source>
        <dbReference type="ARBA" id="ARBA00023002"/>
    </source>
</evidence>
<evidence type="ECO:0000256" key="3">
    <source>
        <dbReference type="ARBA" id="ARBA00023164"/>
    </source>
</evidence>
<dbReference type="PANTHER" id="PTHR43100">
    <property type="entry name" value="GLUTAMATE SYNTHASE [NADPH] SMALL CHAIN"/>
    <property type="match status" value="1"/>
</dbReference>
<accession>A0A381UWZ4</accession>
<keyword evidence="2" id="KW-0560">Oxidoreductase</keyword>
<dbReference type="Gene3D" id="3.50.50.60">
    <property type="entry name" value="FAD/NAD(P)-binding domain"/>
    <property type="match status" value="2"/>
</dbReference>
<dbReference type="AlphaFoldDB" id="A0A381UWZ4"/>
<evidence type="ECO:0000259" key="5">
    <source>
        <dbReference type="Pfam" id="PF07992"/>
    </source>
</evidence>
<dbReference type="InterPro" id="IPR006005">
    <property type="entry name" value="Glut_synth_ssu1"/>
</dbReference>
<gene>
    <name evidence="7" type="ORF">METZ01_LOCUS84751</name>
</gene>
<organism evidence="7">
    <name type="scientific">marine metagenome</name>
    <dbReference type="NCBI Taxonomy" id="408172"/>
    <lineage>
        <taxon>unclassified sequences</taxon>
        <taxon>metagenomes</taxon>
        <taxon>ecological metagenomes</taxon>
    </lineage>
</organism>
<dbReference type="PRINTS" id="PR00419">
    <property type="entry name" value="ADXRDTASE"/>
</dbReference>
<dbReference type="InterPro" id="IPR023753">
    <property type="entry name" value="FAD/NAD-binding_dom"/>
</dbReference>
<keyword evidence="1" id="KW-0028">Amino-acid biosynthesis</keyword>